<evidence type="ECO:0000313" key="8">
    <source>
        <dbReference type="EMBL" id="WNR43041.1"/>
    </source>
</evidence>
<dbReference type="PROSITE" id="PS01124">
    <property type="entry name" value="HTH_ARAC_FAMILY_2"/>
    <property type="match status" value="1"/>
</dbReference>
<dbReference type="InterPro" id="IPR018062">
    <property type="entry name" value="HTH_AraC-typ_CS"/>
</dbReference>
<keyword evidence="9" id="KW-1185">Reference proteome</keyword>
<feature type="domain" description="HTH araC/xylS-type" evidence="6">
    <location>
        <begin position="434"/>
        <end position="532"/>
    </location>
</feature>
<dbReference type="PROSITE" id="PS00041">
    <property type="entry name" value="HTH_ARAC_FAMILY_1"/>
    <property type="match status" value="1"/>
</dbReference>
<dbReference type="GO" id="GO:0043565">
    <property type="term" value="F:sequence-specific DNA binding"/>
    <property type="evidence" value="ECO:0007669"/>
    <property type="project" value="InterPro"/>
</dbReference>
<protein>
    <submittedName>
        <fullName evidence="8">Helix-turn-helix domain-containing protein</fullName>
    </submittedName>
</protein>
<dbReference type="SUPFAM" id="SSF46689">
    <property type="entry name" value="Homeodomain-like"/>
    <property type="match status" value="2"/>
</dbReference>
<dbReference type="EMBL" id="CP130319">
    <property type="protein sequence ID" value="WNR43041.1"/>
    <property type="molecule type" value="Genomic_DNA"/>
</dbReference>
<keyword evidence="1" id="KW-0805">Transcription regulation</keyword>
<dbReference type="AlphaFoldDB" id="A0AA96RJD1"/>
<feature type="coiled-coil region" evidence="5">
    <location>
        <begin position="114"/>
        <end position="141"/>
    </location>
</feature>
<dbReference type="PANTHER" id="PTHR43280">
    <property type="entry name" value="ARAC-FAMILY TRANSCRIPTIONAL REGULATOR"/>
    <property type="match status" value="1"/>
</dbReference>
<feature type="domain" description="Response regulatory" evidence="7">
    <location>
        <begin position="3"/>
        <end position="120"/>
    </location>
</feature>
<sequence length="532" mass="61918">MYNVFIVDDDVAVLDYLRECLPWADHGFVLAGAFHSPVSALQQYELLTPELVITDIGMPGMNGLELIKTIQEQGHLTKFLILSCHDDFRFAQQALQLGVQDYVLKESLEVDDEMAELLAKVKQQLDQERNLQKEVERLHHEAHKAKFPMKEKWLRDLLTGSSIEDSLWHNELESFGLVKGQGTVTPVVLRLNQMVGAISRYKHENTLSFAISNAIEEIVHANEEALFLGCFSPYVYMVFSCNVEHRQECEVRIEEITAQIQRKLSQFLKLKLSTLVGDVTGTREGLRHQLLRLQSDAEQCFYDQGAPYIRLHSPFPTLKDGEELFAVYFDYAEKLNRLLLSSTEPVSTLVDSFIEMVTRKRYHPKFVKQFLNKLILDLMMRVKFNPQYTMERVQHELGYIGDVEELREWLCFYFQQAVDIMDRISKTSKKTEIVKAQKYVQLRVEQKLSLEEVAEHLHLNASYFSRLFKKETGENFIEYVKRMKMEKAKELLSRPDQTVESVSVMLGYENRSYFVKVFREHYGMSPSQFMGE</sequence>
<evidence type="ECO:0000259" key="7">
    <source>
        <dbReference type="PROSITE" id="PS50110"/>
    </source>
</evidence>
<dbReference type="Gene3D" id="3.40.50.2300">
    <property type="match status" value="1"/>
</dbReference>
<dbReference type="SMART" id="SM00342">
    <property type="entry name" value="HTH_ARAC"/>
    <property type="match status" value="1"/>
</dbReference>
<evidence type="ECO:0000256" key="2">
    <source>
        <dbReference type="ARBA" id="ARBA00023125"/>
    </source>
</evidence>
<organism evidence="8 9">
    <name type="scientific">Paenibacillus roseopurpureus</name>
    <dbReference type="NCBI Taxonomy" id="2918901"/>
    <lineage>
        <taxon>Bacteria</taxon>
        <taxon>Bacillati</taxon>
        <taxon>Bacillota</taxon>
        <taxon>Bacilli</taxon>
        <taxon>Bacillales</taxon>
        <taxon>Paenibacillaceae</taxon>
        <taxon>Paenibacillus</taxon>
    </lineage>
</organism>
<dbReference type="InterPro" id="IPR011006">
    <property type="entry name" value="CheY-like_superfamily"/>
</dbReference>
<feature type="modified residue" description="4-aspartylphosphate" evidence="4">
    <location>
        <position position="55"/>
    </location>
</feature>
<dbReference type="InterPro" id="IPR020449">
    <property type="entry name" value="Tscrpt_reg_AraC-type_HTH"/>
</dbReference>
<dbReference type="CDD" id="cd17536">
    <property type="entry name" value="REC_YesN-like"/>
    <property type="match status" value="1"/>
</dbReference>
<dbReference type="RefSeq" id="WP_314796976.1">
    <property type="nucleotide sequence ID" value="NZ_CP130319.1"/>
</dbReference>
<gene>
    <name evidence="8" type="ORF">MJB10_18230</name>
</gene>
<dbReference type="SUPFAM" id="SSF52172">
    <property type="entry name" value="CheY-like"/>
    <property type="match status" value="1"/>
</dbReference>
<dbReference type="SMART" id="SM00448">
    <property type="entry name" value="REC"/>
    <property type="match status" value="1"/>
</dbReference>
<keyword evidence="5" id="KW-0175">Coiled coil</keyword>
<accession>A0AA96RJD1</accession>
<dbReference type="InterPro" id="IPR018060">
    <property type="entry name" value="HTH_AraC"/>
</dbReference>
<keyword evidence="4" id="KW-0597">Phosphoprotein</keyword>
<evidence type="ECO:0000256" key="1">
    <source>
        <dbReference type="ARBA" id="ARBA00023015"/>
    </source>
</evidence>
<evidence type="ECO:0000256" key="3">
    <source>
        <dbReference type="ARBA" id="ARBA00023163"/>
    </source>
</evidence>
<evidence type="ECO:0000256" key="4">
    <source>
        <dbReference type="PROSITE-ProRule" id="PRU00169"/>
    </source>
</evidence>
<evidence type="ECO:0000313" key="9">
    <source>
        <dbReference type="Proteomes" id="UP001304650"/>
    </source>
</evidence>
<dbReference type="PROSITE" id="PS50110">
    <property type="entry name" value="RESPONSE_REGULATORY"/>
    <property type="match status" value="1"/>
</dbReference>
<keyword evidence="2" id="KW-0238">DNA-binding</keyword>
<proteinExistence type="predicted"/>
<dbReference type="Pfam" id="PF00072">
    <property type="entry name" value="Response_reg"/>
    <property type="match status" value="1"/>
</dbReference>
<evidence type="ECO:0000256" key="5">
    <source>
        <dbReference type="SAM" id="Coils"/>
    </source>
</evidence>
<dbReference type="Pfam" id="PF12833">
    <property type="entry name" value="HTH_18"/>
    <property type="match status" value="1"/>
</dbReference>
<dbReference type="GO" id="GO:0003700">
    <property type="term" value="F:DNA-binding transcription factor activity"/>
    <property type="evidence" value="ECO:0007669"/>
    <property type="project" value="InterPro"/>
</dbReference>
<reference evidence="8" key="1">
    <citation type="submission" date="2022-02" db="EMBL/GenBank/DDBJ databases">
        <title>Paenibacillus sp. MBLB1832 Whole Genome Shotgun Sequencing.</title>
        <authorList>
            <person name="Hwang C.Y."/>
            <person name="Cho E.-S."/>
            <person name="Seo M.-J."/>
        </authorList>
    </citation>
    <scope>NUCLEOTIDE SEQUENCE</scope>
    <source>
        <strain evidence="8">MBLB1832</strain>
    </source>
</reference>
<dbReference type="Gene3D" id="1.10.10.60">
    <property type="entry name" value="Homeodomain-like"/>
    <property type="match status" value="2"/>
</dbReference>
<evidence type="ECO:0000259" key="6">
    <source>
        <dbReference type="PROSITE" id="PS01124"/>
    </source>
</evidence>
<name>A0AA96RJD1_9BACL</name>
<dbReference type="KEGG" id="proo:MJB10_18230"/>
<dbReference type="InterPro" id="IPR001789">
    <property type="entry name" value="Sig_transdc_resp-reg_receiver"/>
</dbReference>
<dbReference type="InterPro" id="IPR009057">
    <property type="entry name" value="Homeodomain-like_sf"/>
</dbReference>
<dbReference type="Proteomes" id="UP001304650">
    <property type="component" value="Chromosome"/>
</dbReference>
<dbReference type="GO" id="GO:0000160">
    <property type="term" value="P:phosphorelay signal transduction system"/>
    <property type="evidence" value="ECO:0007669"/>
    <property type="project" value="InterPro"/>
</dbReference>
<dbReference type="PANTHER" id="PTHR43280:SF10">
    <property type="entry name" value="REGULATORY PROTEIN POCR"/>
    <property type="match status" value="1"/>
</dbReference>
<keyword evidence="3" id="KW-0804">Transcription</keyword>
<dbReference type="PRINTS" id="PR00032">
    <property type="entry name" value="HTHARAC"/>
</dbReference>